<evidence type="ECO:0000256" key="1">
    <source>
        <dbReference type="ARBA" id="ARBA00004651"/>
    </source>
</evidence>
<feature type="transmembrane region" description="Helical" evidence="9">
    <location>
        <begin position="33"/>
        <end position="51"/>
    </location>
</feature>
<keyword evidence="5 9" id="KW-0812">Transmembrane</keyword>
<dbReference type="PANTHER" id="PTHR32322:SF2">
    <property type="entry name" value="EAMA DOMAIN-CONTAINING PROTEIN"/>
    <property type="match status" value="1"/>
</dbReference>
<dbReference type="InterPro" id="IPR004779">
    <property type="entry name" value="CO/AA/NH_transpt"/>
</dbReference>
<dbReference type="AlphaFoldDB" id="A0AAN0K8B8"/>
<evidence type="ECO:0000256" key="7">
    <source>
        <dbReference type="ARBA" id="ARBA00022989"/>
    </source>
</evidence>
<name>A0AAN0K8B8_9GAMM</name>
<sequence length="303" mass="34183">MDAVVPLLIITTILWAFSFSLIGEYLAGQVDSWFSAMFRLTAAAVVFLPFLRWRGYAPRVIFLYMLVGACQLGIMYLFVFQAYLYLTVPEFLLFTVMTPLYVTLIYDLLARQRLRWGYAMSALLAVFGAAVIHYHGVSEHFWWGFLLVQVANVCFAAGQVGYKRLMEIHPVPQHCAFSWFYLGAAIVTITAWLLFGNMAKLPTTTLQWGVLAWLGIGASGLGYFMWNYGATQVDAGTLSIMNNFHVPAGLLVNFAIWHKTPDWLSFIVGTAIITSSLWVHQHWVVKHPSRTVNDHKRAGAPNE</sequence>
<keyword evidence="3" id="KW-0813">Transport</keyword>
<keyword evidence="6" id="KW-0677">Repeat</keyword>
<feature type="domain" description="EamA" evidence="10">
    <location>
        <begin position="142"/>
        <end position="278"/>
    </location>
</feature>
<dbReference type="NCBIfam" id="TIGR00950">
    <property type="entry name" value="2A78"/>
    <property type="match status" value="1"/>
</dbReference>
<dbReference type="Pfam" id="PF00892">
    <property type="entry name" value="EamA"/>
    <property type="match status" value="2"/>
</dbReference>
<evidence type="ECO:0000256" key="3">
    <source>
        <dbReference type="ARBA" id="ARBA00022448"/>
    </source>
</evidence>
<feature type="transmembrane region" description="Helical" evidence="9">
    <location>
        <begin position="141"/>
        <end position="162"/>
    </location>
</feature>
<feature type="transmembrane region" description="Helical" evidence="9">
    <location>
        <begin position="7"/>
        <end position="27"/>
    </location>
</feature>
<feature type="transmembrane region" description="Helical" evidence="9">
    <location>
        <begin position="174"/>
        <end position="194"/>
    </location>
</feature>
<keyword evidence="12" id="KW-1185">Reference proteome</keyword>
<evidence type="ECO:0000256" key="5">
    <source>
        <dbReference type="ARBA" id="ARBA00022692"/>
    </source>
</evidence>
<reference evidence="12" key="1">
    <citation type="journal article" date="2024" name="Int. J. Syst. Evol. Microbiol.">
        <title>Pectobacterium araliae sp. nov., a pathogen causing bacterial soft rot of Japanese angelica tree in Japan.</title>
        <authorList>
            <person name="Sawada H."/>
            <person name="Someya N."/>
            <person name="Morohoshi T."/>
            <person name="Ono M."/>
            <person name="Satou M."/>
        </authorList>
    </citation>
    <scope>NUCLEOTIDE SEQUENCE [LARGE SCALE GENOMIC DNA]</scope>
    <source>
        <strain evidence="12">MAFF 302110</strain>
    </source>
</reference>
<evidence type="ECO:0000256" key="6">
    <source>
        <dbReference type="ARBA" id="ARBA00022737"/>
    </source>
</evidence>
<feature type="transmembrane region" description="Helical" evidence="9">
    <location>
        <begin position="116"/>
        <end position="135"/>
    </location>
</feature>
<proteinExistence type="inferred from homology"/>
<dbReference type="InterPro" id="IPR000620">
    <property type="entry name" value="EamA_dom"/>
</dbReference>
<evidence type="ECO:0000256" key="9">
    <source>
        <dbReference type="SAM" id="Phobius"/>
    </source>
</evidence>
<accession>A0AAN0K8B8</accession>
<keyword evidence="7 9" id="KW-1133">Transmembrane helix</keyword>
<evidence type="ECO:0000256" key="4">
    <source>
        <dbReference type="ARBA" id="ARBA00022475"/>
    </source>
</evidence>
<evidence type="ECO:0000259" key="10">
    <source>
        <dbReference type="Pfam" id="PF00892"/>
    </source>
</evidence>
<dbReference type="InterPro" id="IPR050638">
    <property type="entry name" value="AA-Vitamin_Transporters"/>
</dbReference>
<evidence type="ECO:0000313" key="11">
    <source>
        <dbReference type="EMBL" id="BES83016.1"/>
    </source>
</evidence>
<dbReference type="GO" id="GO:0005886">
    <property type="term" value="C:plasma membrane"/>
    <property type="evidence" value="ECO:0007669"/>
    <property type="project" value="UniProtKB-SubCell"/>
</dbReference>
<evidence type="ECO:0000256" key="8">
    <source>
        <dbReference type="ARBA" id="ARBA00023136"/>
    </source>
</evidence>
<dbReference type="KEGG" id="parl:PEC302110_01130"/>
<feature type="transmembrane region" description="Helical" evidence="9">
    <location>
        <begin position="206"/>
        <end position="226"/>
    </location>
</feature>
<evidence type="ECO:0000313" key="12">
    <source>
        <dbReference type="Proteomes" id="UP001377830"/>
    </source>
</evidence>
<feature type="transmembrane region" description="Helical" evidence="9">
    <location>
        <begin position="263"/>
        <end position="280"/>
    </location>
</feature>
<gene>
    <name evidence="11" type="ORF">PEC302110_01130</name>
</gene>
<comment type="similarity">
    <text evidence="2">Belongs to the EamA transporter family.</text>
</comment>
<dbReference type="SUPFAM" id="SSF103481">
    <property type="entry name" value="Multidrug resistance efflux transporter EmrE"/>
    <property type="match status" value="2"/>
</dbReference>
<organism evidence="11 12">
    <name type="scientific">Pectobacterium araliae</name>
    <dbReference type="NCBI Taxonomy" id="3073862"/>
    <lineage>
        <taxon>Bacteria</taxon>
        <taxon>Pseudomonadati</taxon>
        <taxon>Pseudomonadota</taxon>
        <taxon>Gammaproteobacteria</taxon>
        <taxon>Enterobacterales</taxon>
        <taxon>Pectobacteriaceae</taxon>
        <taxon>Pectobacterium</taxon>
    </lineage>
</organism>
<dbReference type="Proteomes" id="UP001377830">
    <property type="component" value="Chromosome"/>
</dbReference>
<protein>
    <submittedName>
        <fullName evidence="11">Carboxylate/amino acid/amine transporter</fullName>
    </submittedName>
</protein>
<feature type="transmembrane region" description="Helical" evidence="9">
    <location>
        <begin position="63"/>
        <end position="85"/>
    </location>
</feature>
<dbReference type="InterPro" id="IPR037185">
    <property type="entry name" value="EmrE-like"/>
</dbReference>
<comment type="subcellular location">
    <subcellularLocation>
        <location evidence="1">Cell membrane</location>
        <topology evidence="1">Multi-pass membrane protein</topology>
    </subcellularLocation>
</comment>
<keyword evidence="4" id="KW-1003">Cell membrane</keyword>
<evidence type="ECO:0000256" key="2">
    <source>
        <dbReference type="ARBA" id="ARBA00007362"/>
    </source>
</evidence>
<feature type="domain" description="EamA" evidence="10">
    <location>
        <begin position="6"/>
        <end position="132"/>
    </location>
</feature>
<keyword evidence="8 9" id="KW-0472">Membrane</keyword>
<feature type="transmembrane region" description="Helical" evidence="9">
    <location>
        <begin position="238"/>
        <end position="257"/>
    </location>
</feature>
<dbReference type="EMBL" id="AP028908">
    <property type="protein sequence ID" value="BES83016.1"/>
    <property type="molecule type" value="Genomic_DNA"/>
</dbReference>
<feature type="transmembrane region" description="Helical" evidence="9">
    <location>
        <begin position="91"/>
        <end position="109"/>
    </location>
</feature>
<dbReference type="PANTHER" id="PTHR32322">
    <property type="entry name" value="INNER MEMBRANE TRANSPORTER"/>
    <property type="match status" value="1"/>
</dbReference>